<keyword evidence="4" id="KW-1185">Reference proteome</keyword>
<keyword evidence="1" id="KW-0812">Transmembrane</keyword>
<proteinExistence type="predicted"/>
<dbReference type="STRING" id="77044.A0A1S8A4U7"/>
<organism evidence="3">
    <name type="scientific">Rosellinia necatrix</name>
    <name type="common">White root-rot fungus</name>
    <dbReference type="NCBI Taxonomy" id="77044"/>
    <lineage>
        <taxon>Eukaryota</taxon>
        <taxon>Fungi</taxon>
        <taxon>Dikarya</taxon>
        <taxon>Ascomycota</taxon>
        <taxon>Pezizomycotina</taxon>
        <taxon>Sordariomycetes</taxon>
        <taxon>Xylariomycetidae</taxon>
        <taxon>Xylariales</taxon>
        <taxon>Xylariaceae</taxon>
        <taxon>Rosellinia</taxon>
    </lineage>
</organism>
<feature type="transmembrane region" description="Helical" evidence="1">
    <location>
        <begin position="20"/>
        <end position="37"/>
    </location>
</feature>
<dbReference type="InterPro" id="IPR036770">
    <property type="entry name" value="Ankyrin_rpt-contain_sf"/>
</dbReference>
<evidence type="ECO:0000259" key="2">
    <source>
        <dbReference type="Pfam" id="PF22939"/>
    </source>
</evidence>
<keyword evidence="1" id="KW-1133">Transmembrane helix</keyword>
<dbReference type="OrthoDB" id="4763705at2759"/>
<name>A0A1S8A4U7_ROSNE</name>
<reference evidence="3" key="1">
    <citation type="submission" date="2016-03" db="EMBL/GenBank/DDBJ databases">
        <title>Draft genome sequence of Rosellinia necatrix.</title>
        <authorList>
            <person name="Kanematsu S."/>
        </authorList>
    </citation>
    <scope>NUCLEOTIDE SEQUENCE [LARGE SCALE GENOMIC DNA]</scope>
    <source>
        <strain evidence="3">W97</strain>
    </source>
</reference>
<sequence length="380" mass="42873">MKKLPSFIERSPQLKAEITAVIAAAVGGMFILAQLYLRLLEDKTTERTVRKTINQFQKQTSESSEVQKLKALGQAYDQTMDRINKQKQGLKELANNVLTWVAFAERPLTTEQLQHALAVEDGEPELGEDNFPEIAVMVSVCAGLVTVDERNIVRLVHYTTQEYFERTKKQWFPRAETYITNTCINYISLTTFAVGDDRKWSEIINRGRIDCLYLYAIKKWGNHARKDSKLNPKVVEFLESRVRPEFKMQVGAEDVLFSHKEFNPPPSVGSGLHLAAYFGLDNTVRALISRGHRPDKVDALNRTPLSWAAANVFGKSTVEMPTQRSVGAGGMSESDLSGRDRFTIQGPTPPVWETINTHKKIAQILLDTGKINPESKDRYG</sequence>
<dbReference type="EMBL" id="DF977446">
    <property type="protein sequence ID" value="GAW25117.1"/>
    <property type="molecule type" value="Genomic_DNA"/>
</dbReference>
<dbReference type="Gene3D" id="1.25.40.20">
    <property type="entry name" value="Ankyrin repeat-containing domain"/>
    <property type="match status" value="1"/>
</dbReference>
<keyword evidence="1" id="KW-0472">Membrane</keyword>
<dbReference type="PANTHER" id="PTHR10039">
    <property type="entry name" value="AMELOGENIN"/>
    <property type="match status" value="1"/>
</dbReference>
<evidence type="ECO:0000313" key="4">
    <source>
        <dbReference type="Proteomes" id="UP000054516"/>
    </source>
</evidence>
<evidence type="ECO:0000256" key="1">
    <source>
        <dbReference type="SAM" id="Phobius"/>
    </source>
</evidence>
<gene>
    <name evidence="3" type="ORF">SAMD00023353_0104950</name>
</gene>
<evidence type="ECO:0000313" key="3">
    <source>
        <dbReference type="EMBL" id="GAW25117.1"/>
    </source>
</evidence>
<dbReference type="OMA" id="WETINTH"/>
<protein>
    <submittedName>
        <fullName evidence="3">Putative ankyrin repeat protein</fullName>
    </submittedName>
</protein>
<dbReference type="Pfam" id="PF22939">
    <property type="entry name" value="WHD_GPIID"/>
    <property type="match status" value="1"/>
</dbReference>
<dbReference type="PANTHER" id="PTHR10039:SF15">
    <property type="entry name" value="NACHT DOMAIN-CONTAINING PROTEIN"/>
    <property type="match status" value="1"/>
</dbReference>
<dbReference type="SUPFAM" id="SSF48403">
    <property type="entry name" value="Ankyrin repeat"/>
    <property type="match status" value="1"/>
</dbReference>
<dbReference type="InterPro" id="IPR054471">
    <property type="entry name" value="GPIID_WHD"/>
</dbReference>
<feature type="domain" description="GPI inositol-deacylase winged helix" evidence="2">
    <location>
        <begin position="87"/>
        <end position="165"/>
    </location>
</feature>
<dbReference type="Proteomes" id="UP000054516">
    <property type="component" value="Unassembled WGS sequence"/>
</dbReference>
<accession>A0A1S8A4U7</accession>
<dbReference type="AlphaFoldDB" id="A0A1S8A4U7"/>